<name>A0AAW6CCH4_FLAPL</name>
<organism evidence="1 2">
    <name type="scientific">Flavonifractor plautii</name>
    <name type="common">Fusobacterium plautii</name>
    <dbReference type="NCBI Taxonomy" id="292800"/>
    <lineage>
        <taxon>Bacteria</taxon>
        <taxon>Bacillati</taxon>
        <taxon>Bacillota</taxon>
        <taxon>Clostridia</taxon>
        <taxon>Eubacteriales</taxon>
        <taxon>Oscillospiraceae</taxon>
        <taxon>Flavonifractor</taxon>
    </lineage>
</organism>
<gene>
    <name evidence="1" type="ORF">PND83_20885</name>
</gene>
<dbReference type="Proteomes" id="UP001211006">
    <property type="component" value="Unassembled WGS sequence"/>
</dbReference>
<protein>
    <submittedName>
        <fullName evidence="1">Uncharacterized protein</fullName>
    </submittedName>
</protein>
<evidence type="ECO:0000313" key="2">
    <source>
        <dbReference type="Proteomes" id="UP001211006"/>
    </source>
</evidence>
<comment type="caution">
    <text evidence="1">The sequence shown here is derived from an EMBL/GenBank/DDBJ whole genome shotgun (WGS) entry which is preliminary data.</text>
</comment>
<evidence type="ECO:0000313" key="1">
    <source>
        <dbReference type="EMBL" id="MDB7908444.1"/>
    </source>
</evidence>
<sequence length="70" mass="7888">MKSEYLTLVINIGNANHYCSCGDEENNAEYLNGIGFPWEEAIEIAAWATFATEGSEYEQDTLPNVHIYII</sequence>
<dbReference type="AlphaFoldDB" id="A0AAW6CCH4"/>
<accession>A0AAW6CCH4</accession>
<proteinExistence type="predicted"/>
<reference evidence="1" key="1">
    <citation type="submission" date="2023-01" db="EMBL/GenBank/DDBJ databases">
        <title>Human gut microbiome strain richness.</title>
        <authorList>
            <person name="Chen-Liaw A."/>
        </authorList>
    </citation>
    <scope>NUCLEOTIDE SEQUENCE</scope>
    <source>
        <strain evidence="1">2225st1_A6_2225SCRN_200828</strain>
    </source>
</reference>
<dbReference type="EMBL" id="JAQLWO010000033">
    <property type="protein sequence ID" value="MDB7908444.1"/>
    <property type="molecule type" value="Genomic_DNA"/>
</dbReference>
<dbReference type="RefSeq" id="WP_195495314.1">
    <property type="nucleotide sequence ID" value="NZ_JADNIM010000034.1"/>
</dbReference>